<dbReference type="PROSITE" id="PS51318">
    <property type="entry name" value="TAT"/>
    <property type="match status" value="1"/>
</dbReference>
<feature type="transmembrane region" description="Helical" evidence="1">
    <location>
        <begin position="12"/>
        <end position="30"/>
    </location>
</feature>
<dbReference type="InterPro" id="IPR006311">
    <property type="entry name" value="TAT_signal"/>
</dbReference>
<dbReference type="GO" id="GO:0047121">
    <property type="term" value="F:isoquinoline 1-oxidoreductase activity"/>
    <property type="evidence" value="ECO:0007669"/>
    <property type="project" value="UniProtKB-EC"/>
</dbReference>
<keyword evidence="1" id="KW-0812">Transmembrane</keyword>
<accession>A0A0P1IS84</accession>
<organism evidence="3 4">
    <name type="scientific">Cognatishimia activa</name>
    <dbReference type="NCBI Taxonomy" id="1715691"/>
    <lineage>
        <taxon>Bacteria</taxon>
        <taxon>Pseudomonadati</taxon>
        <taxon>Pseudomonadota</taxon>
        <taxon>Alphaproteobacteria</taxon>
        <taxon>Rhodobacterales</taxon>
        <taxon>Paracoccaceae</taxon>
        <taxon>Cognatishimia</taxon>
    </lineage>
</organism>
<dbReference type="Gene3D" id="3.30.365.10">
    <property type="entry name" value="Aldehyde oxidase/xanthine dehydrogenase, molybdopterin binding domain"/>
    <property type="match status" value="4"/>
</dbReference>
<dbReference type="EC" id="1.3.99.16" evidence="3"/>
<evidence type="ECO:0000313" key="3">
    <source>
        <dbReference type="EMBL" id="CUK26316.1"/>
    </source>
</evidence>
<dbReference type="InterPro" id="IPR046867">
    <property type="entry name" value="AldOxase/xan_DH_MoCoBD2"/>
</dbReference>
<dbReference type="AlphaFoldDB" id="A0A0P1IS84"/>
<dbReference type="PANTHER" id="PTHR47495">
    <property type="entry name" value="ALDEHYDE DEHYDROGENASE"/>
    <property type="match status" value="1"/>
</dbReference>
<dbReference type="Proteomes" id="UP000051184">
    <property type="component" value="Unassembled WGS sequence"/>
</dbReference>
<dbReference type="InterPro" id="IPR052516">
    <property type="entry name" value="N-heterocyclic_Hydroxylase"/>
</dbReference>
<dbReference type="InterPro" id="IPR037165">
    <property type="entry name" value="AldOxase/xan_DH_Mopterin-bd_sf"/>
</dbReference>
<gene>
    <name evidence="3" type="primary">iorB_2</name>
    <name evidence="3" type="ORF">TA5114_02125</name>
</gene>
<dbReference type="SUPFAM" id="SSF54665">
    <property type="entry name" value="CO dehydrogenase molybdoprotein N-domain-like"/>
    <property type="match status" value="1"/>
</dbReference>
<feature type="domain" description="Aldehyde oxidase/xanthine dehydrogenase a/b hammerhead" evidence="2">
    <location>
        <begin position="241"/>
        <end position="319"/>
    </location>
</feature>
<dbReference type="InterPro" id="IPR000674">
    <property type="entry name" value="Ald_Oxase/Xan_DH_a/b"/>
</dbReference>
<evidence type="ECO:0000259" key="2">
    <source>
        <dbReference type="SMART" id="SM01008"/>
    </source>
</evidence>
<dbReference type="InterPro" id="IPR036856">
    <property type="entry name" value="Ald_Oxase/Xan_DH_a/b_sf"/>
</dbReference>
<dbReference type="STRING" id="1715691.TA5113_00953"/>
<dbReference type="SMART" id="SM01008">
    <property type="entry name" value="Ald_Xan_dh_C"/>
    <property type="match status" value="1"/>
</dbReference>
<dbReference type="RefSeq" id="WP_058315220.1">
    <property type="nucleotide sequence ID" value="NZ_CYTO01000009.1"/>
</dbReference>
<proteinExistence type="predicted"/>
<dbReference type="InterPro" id="IPR012368">
    <property type="entry name" value="OxRdtase_Mopterin-bd_su_IorB"/>
</dbReference>
<dbReference type="PANTHER" id="PTHR47495:SF2">
    <property type="entry name" value="ALDEHYDE DEHYDROGENASE"/>
    <property type="match status" value="1"/>
</dbReference>
<dbReference type="SUPFAM" id="SSF56003">
    <property type="entry name" value="Molybdenum cofactor-binding domain"/>
    <property type="match status" value="2"/>
</dbReference>
<sequence length="747" mass="80506">MGRARTIGRRSFLIGSAAIAGGVAFGVYTARTPFANPNLKELQQGTASFNPWVIVDSDKVTLIATHADKGQGIFSAQAALIAEELDIDLDQVEVSFGMPDKAYFNGAAIDAMAGFPLYDNSPTAERVRGFLGGVVKLALPMMATGGSSAIPDTYEKLRHAGACARETLKLAASQQSGVPVGQLKTERGSVILPDGTALSYTSLAGIAATIEPVEKVALRDPKDWKLAGKPMNRVDMVQKCTGTLDYGIDFETEDMVYAAIKVNPRQGGAMNSYDASAAKEMKGVKDVLEITGGVAVIADNTWRAIQASNAIEFDWGEAPYPAEQADHWKVLEETFTEESLNAEARVEGDVDAAEGEEVTGEYRSPYIAHAPLEPLNATILVTDERVDIWTGHQIQMFVESIVAGITGVDQENVHLHNKFMGGSFGHRLEFDFIKQAAEIANQMRGTPVKMTYSREEDFAHDFPRHITMGRGVAKHKDGKVTSLDVQIAGQSVMRSQMGRMGMSLPGPDAQLHEGAWDAPNFNLPNLRVRSYLTEALAPVSSWRAVGAGPNVFIYETLLDEAIHAAGADPLEERIRLMGHDVSVKVLEKVGEISNWNGANLGENRGRGVAYGFSFGVPVATVVEVTNTDRGIKLDGVWVAADVGKVIDPGNLENLGQGGTVWGLGHAINCEITYSDGMAEQSNYHAHEGMRIWQCPPITFAALENSPKVRGFGEPPVPPSAPALGNAIFAATGQRIREMPFNKHIDFV</sequence>
<dbReference type="PIRSF" id="PIRSF036389">
    <property type="entry name" value="IOR_B"/>
    <property type="match status" value="1"/>
</dbReference>
<dbReference type="Pfam" id="PF02738">
    <property type="entry name" value="MoCoBD_1"/>
    <property type="match status" value="1"/>
</dbReference>
<dbReference type="Gene3D" id="3.90.1170.50">
    <property type="entry name" value="Aldehyde oxidase/xanthine dehydrogenase, a/b hammerhead"/>
    <property type="match status" value="1"/>
</dbReference>
<protein>
    <submittedName>
        <fullName evidence="3">Isoquinoline 1-oxidoreductase subunit beta</fullName>
        <ecNumber evidence="3">1.3.99.16</ecNumber>
    </submittedName>
</protein>
<keyword evidence="3" id="KW-0560">Oxidoreductase</keyword>
<name>A0A0P1IS84_9RHOB</name>
<reference evidence="4" key="1">
    <citation type="submission" date="2015-09" db="EMBL/GenBank/DDBJ databases">
        <authorList>
            <person name="Rodrigo-Torres Lidia"/>
            <person name="Arahal R.David."/>
        </authorList>
    </citation>
    <scope>NUCLEOTIDE SEQUENCE [LARGE SCALE GENOMIC DNA]</scope>
    <source>
        <strain evidence="4">CECT 5114</strain>
    </source>
</reference>
<keyword evidence="4" id="KW-1185">Reference proteome</keyword>
<dbReference type="InterPro" id="IPR008274">
    <property type="entry name" value="AldOxase/xan_DH_MoCoBD1"/>
</dbReference>
<keyword evidence="1" id="KW-1133">Transmembrane helix</keyword>
<dbReference type="EMBL" id="CYUE01000020">
    <property type="protein sequence ID" value="CUK26316.1"/>
    <property type="molecule type" value="Genomic_DNA"/>
</dbReference>
<dbReference type="OrthoDB" id="9767994at2"/>
<evidence type="ECO:0000313" key="4">
    <source>
        <dbReference type="Proteomes" id="UP000051184"/>
    </source>
</evidence>
<dbReference type="Pfam" id="PF20256">
    <property type="entry name" value="MoCoBD_2"/>
    <property type="match status" value="1"/>
</dbReference>
<evidence type="ECO:0000256" key="1">
    <source>
        <dbReference type="SAM" id="Phobius"/>
    </source>
</evidence>
<keyword evidence="1" id="KW-0472">Membrane</keyword>